<protein>
    <submittedName>
        <fullName evidence="1">Uncharacterized protein</fullName>
    </submittedName>
</protein>
<dbReference type="AlphaFoldDB" id="A0A1Y1UWJ2"/>
<proteinExistence type="predicted"/>
<comment type="caution">
    <text evidence="1">The sequence shown here is derived from an EMBL/GenBank/DDBJ whole genome shotgun (WGS) entry which is preliminary data.</text>
</comment>
<gene>
    <name evidence="1" type="ORF">BCR36DRAFT_309684</name>
</gene>
<reference evidence="1 2" key="2">
    <citation type="submission" date="2016-08" db="EMBL/GenBank/DDBJ databases">
        <title>Pervasive Adenine N6-methylation of Active Genes in Fungi.</title>
        <authorList>
            <consortium name="DOE Joint Genome Institute"/>
            <person name="Mondo S.J."/>
            <person name="Dannebaum R.O."/>
            <person name="Kuo R.C."/>
            <person name="Labutti K."/>
            <person name="Haridas S."/>
            <person name="Kuo A."/>
            <person name="Salamov A."/>
            <person name="Ahrendt S.R."/>
            <person name="Lipzen A."/>
            <person name="Sullivan W."/>
            <person name="Andreopoulos W.B."/>
            <person name="Clum A."/>
            <person name="Lindquist E."/>
            <person name="Daum C."/>
            <person name="Ramamoorthy G.K."/>
            <person name="Gryganskyi A."/>
            <person name="Culley D."/>
            <person name="Magnuson J.K."/>
            <person name="James T.Y."/>
            <person name="O'Malley M.A."/>
            <person name="Stajich J.E."/>
            <person name="Spatafora J.W."/>
            <person name="Visel A."/>
            <person name="Grigoriev I.V."/>
        </authorList>
    </citation>
    <scope>NUCLEOTIDE SEQUENCE [LARGE SCALE GENOMIC DNA]</scope>
    <source>
        <strain evidence="2">finn</strain>
    </source>
</reference>
<evidence type="ECO:0000313" key="1">
    <source>
        <dbReference type="EMBL" id="ORX41854.1"/>
    </source>
</evidence>
<reference evidence="1 2" key="1">
    <citation type="submission" date="2016-08" db="EMBL/GenBank/DDBJ databases">
        <title>Genomes of anaerobic fungi encode conserved fungal cellulosomes for biomass hydrolysis.</title>
        <authorList>
            <consortium name="DOE Joint Genome Institute"/>
            <person name="Haitjema C.H."/>
            <person name="Gilmore S.P."/>
            <person name="Henske J.K."/>
            <person name="Solomon K.V."/>
            <person name="De Groot R."/>
            <person name="Kuo A."/>
            <person name="Mondo S.J."/>
            <person name="Salamov A.A."/>
            <person name="Labutti K."/>
            <person name="Zhao Z."/>
            <person name="Chiniquy J."/>
            <person name="Barry K."/>
            <person name="Brewer H.M."/>
            <person name="Purvine S.O."/>
            <person name="Wright A.T."/>
            <person name="Boxma B."/>
            <person name="Van Alen T."/>
            <person name="Hackstein J.H."/>
            <person name="Baker S.E."/>
            <person name="Grigoriev I.V."/>
            <person name="O'Malley M.A."/>
        </authorList>
    </citation>
    <scope>NUCLEOTIDE SEQUENCE [LARGE SCALE GENOMIC DNA]</scope>
    <source>
        <strain evidence="2">finn</strain>
    </source>
</reference>
<evidence type="ECO:0000313" key="2">
    <source>
        <dbReference type="Proteomes" id="UP000193719"/>
    </source>
</evidence>
<dbReference type="Proteomes" id="UP000193719">
    <property type="component" value="Unassembled WGS sequence"/>
</dbReference>
<keyword evidence="2" id="KW-1185">Reference proteome</keyword>
<dbReference type="EMBL" id="MCFH01000077">
    <property type="protein sequence ID" value="ORX41854.1"/>
    <property type="molecule type" value="Genomic_DNA"/>
</dbReference>
<sequence>MYSDRNFENWTLLKNKELKNLSIVFQRHYNEKTSIRINNRLKYVYVLCNDFTLRYRDLRSDLNLYSKKEDDSNNLRNINRGRNIDNFYDKKELIERLVYSVCFDNLEDELSLIENYKKISVSDITDLLENNTNENTDLIEYILNVVTNDNINEYCSKRPYQAFLLYTLLSSIPCLIKTTRYNIIDVWKKYLFTYNLIVVL</sequence>
<accession>A0A1Y1UWJ2</accession>
<dbReference type="STRING" id="1754191.A0A1Y1UWJ2"/>
<organism evidence="1 2">
    <name type="scientific">Piromyces finnis</name>
    <dbReference type="NCBI Taxonomy" id="1754191"/>
    <lineage>
        <taxon>Eukaryota</taxon>
        <taxon>Fungi</taxon>
        <taxon>Fungi incertae sedis</taxon>
        <taxon>Chytridiomycota</taxon>
        <taxon>Chytridiomycota incertae sedis</taxon>
        <taxon>Neocallimastigomycetes</taxon>
        <taxon>Neocallimastigales</taxon>
        <taxon>Neocallimastigaceae</taxon>
        <taxon>Piromyces</taxon>
    </lineage>
</organism>
<name>A0A1Y1UWJ2_9FUNG</name>